<proteinExistence type="predicted"/>
<sequence length="229" mass="22622">MKEGTAISTRGNPDRANTAAAHTAPDGAGATVEPTGPGPLPAPGFRDRAEQPPTAQTPGRTPAQPPRAATVARAVLIGLATGARSTAGATALVVTSSRADPAPFGRLAGLPVRIAACAATAAEVVLDTLPVAPPRTAPAGLVPRVLLAPLVAVGADVRDGARPDGPTVLLDALTAAAAATVAAFAGVRLRAFLARRLGADLPGALAEDALVGLLVRAETRRAPGLRVAA</sequence>
<evidence type="ECO:0000256" key="1">
    <source>
        <dbReference type="SAM" id="MobiDB-lite"/>
    </source>
</evidence>
<dbReference type="EMBL" id="CP002593">
    <property type="protein sequence ID" value="AEA24607.1"/>
    <property type="molecule type" value="Genomic_DNA"/>
</dbReference>
<dbReference type="Proteomes" id="UP000007809">
    <property type="component" value="Chromosome"/>
</dbReference>
<accession>F4CVP7</accession>
<organism evidence="2 3">
    <name type="scientific">Pseudonocardia dioxanivorans (strain ATCC 55486 / DSM 44775 / JCM 13855 / CB1190)</name>
    <dbReference type="NCBI Taxonomy" id="675635"/>
    <lineage>
        <taxon>Bacteria</taxon>
        <taxon>Bacillati</taxon>
        <taxon>Actinomycetota</taxon>
        <taxon>Actinomycetes</taxon>
        <taxon>Pseudonocardiales</taxon>
        <taxon>Pseudonocardiaceae</taxon>
        <taxon>Pseudonocardia</taxon>
    </lineage>
</organism>
<reference evidence="2 3" key="1">
    <citation type="journal article" date="2011" name="J. Bacteriol.">
        <title>Genome sequence of the 1,4-dioxane-degrading Pseudonocardia dioxanivorans strain CB1190.</title>
        <authorList>
            <person name="Sales C.M."/>
            <person name="Mahendra S."/>
            <person name="Grostern A."/>
            <person name="Parales R.E."/>
            <person name="Goodwin L.A."/>
            <person name="Woyke T."/>
            <person name="Nolan M."/>
            <person name="Lapidus A."/>
            <person name="Chertkov O."/>
            <person name="Ovchinnikova G."/>
            <person name="Sczyrba A."/>
            <person name="Alvarez-Cohen L."/>
        </authorList>
    </citation>
    <scope>NUCLEOTIDE SEQUENCE [LARGE SCALE GENOMIC DNA]</scope>
    <source>
        <strain evidence="3">ATCC 55486 / DSM 44775 / JCM 13855 / CB1190</strain>
    </source>
</reference>
<dbReference type="HOGENOM" id="CLU_1208990_0_0_11"/>
<name>F4CVP7_PSEUX</name>
<dbReference type="RefSeq" id="WP_013674532.1">
    <property type="nucleotide sequence ID" value="NC_015312.1"/>
</dbReference>
<gene>
    <name evidence="2" type="ordered locus">Psed_2402</name>
</gene>
<protein>
    <submittedName>
        <fullName evidence="2">Uncharacterized protein</fullName>
    </submittedName>
</protein>
<dbReference type="AlphaFoldDB" id="F4CVP7"/>
<evidence type="ECO:0000313" key="3">
    <source>
        <dbReference type="Proteomes" id="UP000007809"/>
    </source>
</evidence>
<feature type="compositionally biased region" description="Low complexity" evidence="1">
    <location>
        <begin position="16"/>
        <end position="31"/>
    </location>
</feature>
<dbReference type="KEGG" id="pdx:Psed_2402"/>
<keyword evidence="3" id="KW-1185">Reference proteome</keyword>
<feature type="region of interest" description="Disordered" evidence="1">
    <location>
        <begin position="1"/>
        <end position="68"/>
    </location>
</feature>
<evidence type="ECO:0000313" key="2">
    <source>
        <dbReference type="EMBL" id="AEA24607.1"/>
    </source>
</evidence>
<feature type="compositionally biased region" description="Polar residues" evidence="1">
    <location>
        <begin position="1"/>
        <end position="11"/>
    </location>
</feature>